<reference evidence="1" key="1">
    <citation type="journal article" date="2017" name="Nature">
        <title>The sunflower genome provides insights into oil metabolism, flowering and Asterid evolution.</title>
        <authorList>
            <person name="Badouin H."/>
            <person name="Gouzy J."/>
            <person name="Grassa C.J."/>
            <person name="Murat F."/>
            <person name="Staton S.E."/>
            <person name="Cottret L."/>
            <person name="Lelandais-Briere C."/>
            <person name="Owens G.L."/>
            <person name="Carrere S."/>
            <person name="Mayjonade B."/>
            <person name="Legrand L."/>
            <person name="Gill N."/>
            <person name="Kane N.C."/>
            <person name="Bowers J.E."/>
            <person name="Hubner S."/>
            <person name="Bellec A."/>
            <person name="Berard A."/>
            <person name="Berges H."/>
            <person name="Blanchet N."/>
            <person name="Boniface M.C."/>
            <person name="Brunel D."/>
            <person name="Catrice O."/>
            <person name="Chaidir N."/>
            <person name="Claudel C."/>
            <person name="Donnadieu C."/>
            <person name="Faraut T."/>
            <person name="Fievet G."/>
            <person name="Helmstetter N."/>
            <person name="King M."/>
            <person name="Knapp S.J."/>
            <person name="Lai Z."/>
            <person name="Le Paslier M.C."/>
            <person name="Lippi Y."/>
            <person name="Lorenzon L."/>
            <person name="Mandel J.R."/>
            <person name="Marage G."/>
            <person name="Marchand G."/>
            <person name="Marquand E."/>
            <person name="Bret-Mestries E."/>
            <person name="Morien E."/>
            <person name="Nambeesan S."/>
            <person name="Nguyen T."/>
            <person name="Pegot-Espagnet P."/>
            <person name="Pouilly N."/>
            <person name="Raftis F."/>
            <person name="Sallet E."/>
            <person name="Schiex T."/>
            <person name="Thomas J."/>
            <person name="Vandecasteele C."/>
            <person name="Vares D."/>
            <person name="Vear F."/>
            <person name="Vautrin S."/>
            <person name="Crespi M."/>
            <person name="Mangin B."/>
            <person name="Burke J.M."/>
            <person name="Salse J."/>
            <person name="Munos S."/>
            <person name="Vincourt P."/>
            <person name="Rieseberg L.H."/>
            <person name="Langlade N.B."/>
        </authorList>
    </citation>
    <scope>NUCLEOTIDE SEQUENCE</scope>
    <source>
        <tissue evidence="1">Leaves</tissue>
    </source>
</reference>
<dbReference type="SUPFAM" id="SSF52047">
    <property type="entry name" value="RNI-like"/>
    <property type="match status" value="1"/>
</dbReference>
<organism evidence="1 2">
    <name type="scientific">Helianthus annuus</name>
    <name type="common">Common sunflower</name>
    <dbReference type="NCBI Taxonomy" id="4232"/>
    <lineage>
        <taxon>Eukaryota</taxon>
        <taxon>Viridiplantae</taxon>
        <taxon>Streptophyta</taxon>
        <taxon>Embryophyta</taxon>
        <taxon>Tracheophyta</taxon>
        <taxon>Spermatophyta</taxon>
        <taxon>Magnoliopsida</taxon>
        <taxon>eudicotyledons</taxon>
        <taxon>Gunneridae</taxon>
        <taxon>Pentapetalae</taxon>
        <taxon>asterids</taxon>
        <taxon>campanulids</taxon>
        <taxon>Asterales</taxon>
        <taxon>Asteraceae</taxon>
        <taxon>Asteroideae</taxon>
        <taxon>Heliantheae alliance</taxon>
        <taxon>Heliantheae</taxon>
        <taxon>Helianthus</taxon>
    </lineage>
</organism>
<evidence type="ECO:0000313" key="2">
    <source>
        <dbReference type="Proteomes" id="UP000215914"/>
    </source>
</evidence>
<accession>A0A9K3JDC1</accession>
<comment type="caution">
    <text evidence="1">The sequence shown here is derived from an EMBL/GenBank/DDBJ whole genome shotgun (WGS) entry which is preliminary data.</text>
</comment>
<proteinExistence type="predicted"/>
<sequence length="79" mass="8909">MSFFFLSGNFLKVLQMPMTDITDKLVSKHIKPLPNLTILDVSHCINITSEGLKTFGDQCKSLLHLKRNMPAFEDQLSVA</sequence>
<reference evidence="1" key="2">
    <citation type="submission" date="2020-06" db="EMBL/GenBank/DDBJ databases">
        <title>Helianthus annuus Genome sequencing and assembly Release 2.</title>
        <authorList>
            <person name="Gouzy J."/>
            <person name="Langlade N."/>
            <person name="Munos S."/>
        </authorList>
    </citation>
    <scope>NUCLEOTIDE SEQUENCE</scope>
    <source>
        <tissue evidence="1">Leaves</tissue>
    </source>
</reference>
<evidence type="ECO:0000313" key="1">
    <source>
        <dbReference type="EMBL" id="KAF5813358.1"/>
    </source>
</evidence>
<name>A0A9K3JDC1_HELAN</name>
<gene>
    <name evidence="1" type="ORF">HanXRQr2_Chr03g0097381</name>
</gene>
<dbReference type="AlphaFoldDB" id="A0A9K3JDC1"/>
<dbReference type="Gene3D" id="3.80.10.10">
    <property type="entry name" value="Ribonuclease Inhibitor"/>
    <property type="match status" value="1"/>
</dbReference>
<protein>
    <submittedName>
        <fullName evidence="1">Leucine-rich repeat domain superfamily</fullName>
    </submittedName>
</protein>
<dbReference type="EMBL" id="MNCJ02000318">
    <property type="protein sequence ID" value="KAF5813358.1"/>
    <property type="molecule type" value="Genomic_DNA"/>
</dbReference>
<dbReference type="Gramene" id="mRNA:HanXRQr2_Chr03g0097381">
    <property type="protein sequence ID" value="CDS:HanXRQr2_Chr03g0097381.1"/>
    <property type="gene ID" value="HanXRQr2_Chr03g0097381"/>
</dbReference>
<dbReference type="Proteomes" id="UP000215914">
    <property type="component" value="Unassembled WGS sequence"/>
</dbReference>
<dbReference type="InterPro" id="IPR032675">
    <property type="entry name" value="LRR_dom_sf"/>
</dbReference>
<keyword evidence="2" id="KW-1185">Reference proteome</keyword>